<dbReference type="CDD" id="cd00118">
    <property type="entry name" value="LysM"/>
    <property type="match status" value="1"/>
</dbReference>
<accession>A0A5S5CT03</accession>
<dbReference type="InterPro" id="IPR018392">
    <property type="entry name" value="LysM"/>
</dbReference>
<comment type="caution">
    <text evidence="3">The sequence shown here is derived from an EMBL/GenBank/DDBJ whole genome shotgun (WGS) entry which is preliminary data.</text>
</comment>
<proteinExistence type="predicted"/>
<protein>
    <submittedName>
        <fullName evidence="3">LysM domain-containing protein</fullName>
    </submittedName>
</protein>
<dbReference type="EMBL" id="VNHW01000008">
    <property type="protein sequence ID" value="TYP86937.1"/>
    <property type="molecule type" value="Genomic_DNA"/>
</dbReference>
<dbReference type="SMART" id="SM00257">
    <property type="entry name" value="LysM"/>
    <property type="match status" value="1"/>
</dbReference>
<feature type="chain" id="PRO_5024447632" evidence="1">
    <location>
        <begin position="42"/>
        <end position="212"/>
    </location>
</feature>
<sequence>MLKRTMGRSGRPARTSAMARPVVVLAAAAALSLGIAGPAQAHPGAHTVVPGDTLSGLAAAHGTTWQTVYAANVAVIGANPNVLRVGQVLQIGGTGGTTTTDTTAYGAWDPHVRPAVAEIAAQFGIGTVLTRPGHSPTAGRAADFMVYDDAATGGAVAQHAIDNAARLGVEYVIWQQHIAGSWTGWAWQGMADRGSPTANHMDHVHVAFVPAP</sequence>
<dbReference type="Proteomes" id="UP000322499">
    <property type="component" value="Unassembled WGS sequence"/>
</dbReference>
<feature type="domain" description="LysM" evidence="2">
    <location>
        <begin position="44"/>
        <end position="91"/>
    </location>
</feature>
<evidence type="ECO:0000256" key="1">
    <source>
        <dbReference type="SAM" id="SignalP"/>
    </source>
</evidence>
<dbReference type="Pfam" id="PF26571">
    <property type="entry name" value="VldE"/>
    <property type="match status" value="1"/>
</dbReference>
<dbReference type="PROSITE" id="PS51782">
    <property type="entry name" value="LYSM"/>
    <property type="match status" value="1"/>
</dbReference>
<dbReference type="RefSeq" id="WP_208092657.1">
    <property type="nucleotide sequence ID" value="NZ_VNHW01000008.1"/>
</dbReference>
<dbReference type="SUPFAM" id="SSF54106">
    <property type="entry name" value="LysM domain"/>
    <property type="match status" value="1"/>
</dbReference>
<dbReference type="Gene3D" id="3.10.350.10">
    <property type="entry name" value="LysM domain"/>
    <property type="match status" value="1"/>
</dbReference>
<keyword evidence="1" id="KW-0732">Signal</keyword>
<evidence type="ECO:0000259" key="2">
    <source>
        <dbReference type="PROSITE" id="PS51782"/>
    </source>
</evidence>
<evidence type="ECO:0000313" key="3">
    <source>
        <dbReference type="EMBL" id="TYP86937.1"/>
    </source>
</evidence>
<dbReference type="InterPro" id="IPR036779">
    <property type="entry name" value="LysM_dom_sf"/>
</dbReference>
<dbReference type="InterPro" id="IPR058593">
    <property type="entry name" value="ARB_07466-like_C"/>
</dbReference>
<reference evidence="3 4" key="1">
    <citation type="submission" date="2019-07" db="EMBL/GenBank/DDBJ databases">
        <title>Genomic Encyclopedia of Archaeal and Bacterial Type Strains, Phase II (KMG-II): from individual species to whole genera.</title>
        <authorList>
            <person name="Goeker M."/>
        </authorList>
    </citation>
    <scope>NUCLEOTIDE SEQUENCE [LARGE SCALE GENOMIC DNA]</scope>
    <source>
        <strain evidence="3 4">DSM 46842</strain>
    </source>
</reference>
<dbReference type="Pfam" id="PF01476">
    <property type="entry name" value="LysM"/>
    <property type="match status" value="1"/>
</dbReference>
<keyword evidence="4" id="KW-1185">Reference proteome</keyword>
<name>A0A5S5CT03_9ACTN</name>
<dbReference type="AlphaFoldDB" id="A0A5S5CT03"/>
<gene>
    <name evidence="3" type="ORF">BD833_108223</name>
</gene>
<evidence type="ECO:0000313" key="4">
    <source>
        <dbReference type="Proteomes" id="UP000322499"/>
    </source>
</evidence>
<feature type="signal peptide" evidence="1">
    <location>
        <begin position="1"/>
        <end position="41"/>
    </location>
</feature>
<organism evidence="3 4">
    <name type="scientific">Blastococcus xanthinilyticus</name>
    <dbReference type="NCBI Taxonomy" id="1564164"/>
    <lineage>
        <taxon>Bacteria</taxon>
        <taxon>Bacillati</taxon>
        <taxon>Actinomycetota</taxon>
        <taxon>Actinomycetes</taxon>
        <taxon>Geodermatophilales</taxon>
        <taxon>Geodermatophilaceae</taxon>
        <taxon>Blastococcus</taxon>
    </lineage>
</organism>